<feature type="domain" description="YdhG-like" evidence="1">
    <location>
        <begin position="34"/>
        <end position="133"/>
    </location>
</feature>
<dbReference type="RefSeq" id="WP_046367250.1">
    <property type="nucleotide sequence ID" value="NZ_BBWV01000001.1"/>
</dbReference>
<dbReference type="Pfam" id="PF08818">
    <property type="entry name" value="DUF1801"/>
    <property type="match status" value="1"/>
</dbReference>
<dbReference type="OrthoDB" id="5951444at2"/>
<evidence type="ECO:0000313" key="2">
    <source>
        <dbReference type="EMBL" id="GAO41375.1"/>
    </source>
</evidence>
<protein>
    <recommendedName>
        <fullName evidence="1">YdhG-like domain-containing protein</fullName>
    </recommendedName>
</protein>
<dbReference type="Proteomes" id="UP000033121">
    <property type="component" value="Unassembled WGS sequence"/>
</dbReference>
<dbReference type="AlphaFoldDB" id="A0A0E9MW98"/>
<evidence type="ECO:0000259" key="1">
    <source>
        <dbReference type="Pfam" id="PF08818"/>
    </source>
</evidence>
<keyword evidence="3" id="KW-1185">Reference proteome</keyword>
<evidence type="ECO:0000313" key="3">
    <source>
        <dbReference type="Proteomes" id="UP000033121"/>
    </source>
</evidence>
<gene>
    <name evidence="2" type="ORF">FPE01S_01_03870</name>
</gene>
<dbReference type="STRING" id="1220578.FPE01S_01_03870"/>
<dbReference type="EMBL" id="BBWV01000001">
    <property type="protein sequence ID" value="GAO41375.1"/>
    <property type="molecule type" value="Genomic_DNA"/>
</dbReference>
<name>A0A0E9MW98_9BACT</name>
<dbReference type="InterPro" id="IPR014922">
    <property type="entry name" value="YdhG-like"/>
</dbReference>
<comment type="caution">
    <text evidence="2">The sequence shown here is derived from an EMBL/GenBank/DDBJ whole genome shotgun (WGS) entry which is preliminary data.</text>
</comment>
<sequence length="144" mass="16012">MSAKKIKTVETEVSVADFIGSFVDNAQKEADSYRLIELMSAWTGHPPKMWGPSIIGFGHYHYQYASGHEGDMPVIAFSPRKAAISLYVYAPTEESKKLLEDLGNFTMGKSCIYVKKLADINLTTLERLAKASIAWIEATYPSKT</sequence>
<reference evidence="2 3" key="1">
    <citation type="submission" date="2015-04" db="EMBL/GenBank/DDBJ databases">
        <title>Whole genome shotgun sequence of Flavihumibacter petaseus NBRC 106054.</title>
        <authorList>
            <person name="Miyazawa S."/>
            <person name="Hosoyama A."/>
            <person name="Hashimoto M."/>
            <person name="Noguchi M."/>
            <person name="Tsuchikane K."/>
            <person name="Ohji S."/>
            <person name="Yamazoe A."/>
            <person name="Ichikawa N."/>
            <person name="Kimura A."/>
            <person name="Fujita N."/>
        </authorList>
    </citation>
    <scope>NUCLEOTIDE SEQUENCE [LARGE SCALE GENOMIC DNA]</scope>
    <source>
        <strain evidence="2 3">NBRC 106054</strain>
    </source>
</reference>
<accession>A0A0E9MW98</accession>
<organism evidence="2 3">
    <name type="scientific">Flavihumibacter petaseus NBRC 106054</name>
    <dbReference type="NCBI Taxonomy" id="1220578"/>
    <lineage>
        <taxon>Bacteria</taxon>
        <taxon>Pseudomonadati</taxon>
        <taxon>Bacteroidota</taxon>
        <taxon>Chitinophagia</taxon>
        <taxon>Chitinophagales</taxon>
        <taxon>Chitinophagaceae</taxon>
        <taxon>Flavihumibacter</taxon>
    </lineage>
</organism>
<proteinExistence type="predicted"/>